<protein>
    <submittedName>
        <fullName evidence="2">Uncharacterized protein</fullName>
    </submittedName>
</protein>
<evidence type="ECO:0000313" key="3">
    <source>
        <dbReference type="Proteomes" id="UP001162164"/>
    </source>
</evidence>
<proteinExistence type="predicted"/>
<evidence type="ECO:0000256" key="1">
    <source>
        <dbReference type="SAM" id="MobiDB-lite"/>
    </source>
</evidence>
<feature type="region of interest" description="Disordered" evidence="1">
    <location>
        <begin position="58"/>
        <end position="117"/>
    </location>
</feature>
<keyword evidence="3" id="KW-1185">Reference proteome</keyword>
<gene>
    <name evidence="2" type="ORF">NQ317_016534</name>
</gene>
<organism evidence="2 3">
    <name type="scientific">Molorchus minor</name>
    <dbReference type="NCBI Taxonomy" id="1323400"/>
    <lineage>
        <taxon>Eukaryota</taxon>
        <taxon>Metazoa</taxon>
        <taxon>Ecdysozoa</taxon>
        <taxon>Arthropoda</taxon>
        <taxon>Hexapoda</taxon>
        <taxon>Insecta</taxon>
        <taxon>Pterygota</taxon>
        <taxon>Neoptera</taxon>
        <taxon>Endopterygota</taxon>
        <taxon>Coleoptera</taxon>
        <taxon>Polyphaga</taxon>
        <taxon>Cucujiformia</taxon>
        <taxon>Chrysomeloidea</taxon>
        <taxon>Cerambycidae</taxon>
        <taxon>Lamiinae</taxon>
        <taxon>Monochamini</taxon>
        <taxon>Molorchus</taxon>
    </lineage>
</organism>
<comment type="caution">
    <text evidence="2">The sequence shown here is derived from an EMBL/GenBank/DDBJ whole genome shotgun (WGS) entry which is preliminary data.</text>
</comment>
<name>A0ABQ9JEG6_9CUCU</name>
<feature type="non-terminal residue" evidence="2">
    <location>
        <position position="1"/>
    </location>
</feature>
<reference evidence="2" key="1">
    <citation type="journal article" date="2023" name="Insect Mol. Biol.">
        <title>Genome sequencing provides insights into the evolution of gene families encoding plant cell wall-degrading enzymes in longhorned beetles.</title>
        <authorList>
            <person name="Shin N.R."/>
            <person name="Okamura Y."/>
            <person name="Kirsch R."/>
            <person name="Pauchet Y."/>
        </authorList>
    </citation>
    <scope>NUCLEOTIDE SEQUENCE</scope>
    <source>
        <strain evidence="2">MMC_N1</strain>
    </source>
</reference>
<feature type="compositionally biased region" description="Basic and acidic residues" evidence="1">
    <location>
        <begin position="77"/>
        <end position="86"/>
    </location>
</feature>
<feature type="compositionally biased region" description="Low complexity" evidence="1">
    <location>
        <begin position="92"/>
        <end position="110"/>
    </location>
</feature>
<dbReference type="EMBL" id="JAPWTJ010000685">
    <property type="protein sequence ID" value="KAJ8976365.1"/>
    <property type="molecule type" value="Genomic_DNA"/>
</dbReference>
<sequence length="284" mass="32080">AETIDQRMSSAEHDYNSYLEPVMSESQFEEEFDDSEQSQDSFFQSFIQPLGHSRPFYYQQEGAYSQRSQPYQQVFDEPVRYSGYKEDEYDTPSSSSSSSSSSAPAAPAAPTHEDILGSGNFGVIRGGTFFNDNDGEQSSYGDFSSYFHNGHGRPSFSFGRPSNPKPHKHEQFANFKDFADINTPERQYSQYVVVYVNKNETEQAQTVTEGTRPSEKPVHKPKNIIESLAMLDLESSTAESAPEKKLSKSKRKLAQLLPEKKYNVQLVKKEKAQKDLNEPLLALS</sequence>
<feature type="compositionally biased region" description="Polar residues" evidence="1">
    <location>
        <begin position="62"/>
        <end position="72"/>
    </location>
</feature>
<dbReference type="Proteomes" id="UP001162164">
    <property type="component" value="Unassembled WGS sequence"/>
</dbReference>
<evidence type="ECO:0000313" key="2">
    <source>
        <dbReference type="EMBL" id="KAJ8976365.1"/>
    </source>
</evidence>
<accession>A0ABQ9JEG6</accession>